<feature type="domain" description="Helicase ATP-binding" evidence="11">
    <location>
        <begin position="46"/>
        <end position="232"/>
    </location>
</feature>
<evidence type="ECO:0000256" key="4">
    <source>
        <dbReference type="ARBA" id="ARBA00022806"/>
    </source>
</evidence>
<dbReference type="InterPro" id="IPR013701">
    <property type="entry name" value="Lhr-like_DEAD/DEAH_assoc"/>
</dbReference>
<keyword evidence="2" id="KW-0227">DNA damage</keyword>
<dbReference type="InterPro" id="IPR014001">
    <property type="entry name" value="Helicase_ATP-bd"/>
</dbReference>
<dbReference type="GO" id="GO:0005524">
    <property type="term" value="F:ATP binding"/>
    <property type="evidence" value="ECO:0007669"/>
    <property type="project" value="UniProtKB-KW"/>
</dbReference>
<dbReference type="Pfam" id="PF00271">
    <property type="entry name" value="Helicase_C"/>
    <property type="match status" value="1"/>
</dbReference>
<dbReference type="GO" id="GO:0006281">
    <property type="term" value="P:DNA repair"/>
    <property type="evidence" value="ECO:0007669"/>
    <property type="project" value="UniProtKB-KW"/>
</dbReference>
<dbReference type="PANTHER" id="PTHR47962">
    <property type="entry name" value="ATP-DEPENDENT HELICASE LHR-RELATED-RELATED"/>
    <property type="match status" value="1"/>
</dbReference>
<evidence type="ECO:0000256" key="6">
    <source>
        <dbReference type="ARBA" id="ARBA00023125"/>
    </source>
</evidence>
<dbReference type="PIRSF" id="PIRSF037307">
    <property type="entry name" value="Lhr-like_helic_prd"/>
    <property type="match status" value="1"/>
</dbReference>
<proteinExistence type="inferred from homology"/>
<evidence type="ECO:0000256" key="7">
    <source>
        <dbReference type="ARBA" id="ARBA00023204"/>
    </source>
</evidence>
<evidence type="ECO:0000256" key="9">
    <source>
        <dbReference type="ARBA" id="ARBA00093467"/>
    </source>
</evidence>
<keyword evidence="7" id="KW-0234">DNA repair</keyword>
<evidence type="ECO:0000313" key="14">
    <source>
        <dbReference type="Proteomes" id="UP000321577"/>
    </source>
</evidence>
<evidence type="ECO:0000256" key="2">
    <source>
        <dbReference type="ARBA" id="ARBA00022763"/>
    </source>
</evidence>
<dbReference type="PROSITE" id="PS51192">
    <property type="entry name" value="HELICASE_ATP_BIND_1"/>
    <property type="match status" value="1"/>
</dbReference>
<comment type="caution">
    <text evidence="13">The sequence shown here is derived from an EMBL/GenBank/DDBJ whole genome shotgun (WGS) entry which is preliminary data.</text>
</comment>
<dbReference type="PROSITE" id="PS51194">
    <property type="entry name" value="HELICASE_CTER"/>
    <property type="match status" value="1"/>
</dbReference>
<dbReference type="InterPro" id="IPR017170">
    <property type="entry name" value="Lhr-like"/>
</dbReference>
<dbReference type="Pfam" id="PF00270">
    <property type="entry name" value="DEAD"/>
    <property type="match status" value="1"/>
</dbReference>
<dbReference type="Proteomes" id="UP000321577">
    <property type="component" value="Unassembled WGS sequence"/>
</dbReference>
<evidence type="ECO:0000256" key="8">
    <source>
        <dbReference type="ARBA" id="ARBA00023235"/>
    </source>
</evidence>
<protein>
    <submittedName>
        <fullName evidence="13">Helicase</fullName>
    </submittedName>
</protein>
<name>A0A512M742_9BACT</name>
<keyword evidence="6" id="KW-0238">DNA-binding</keyword>
<dbReference type="Pfam" id="PF19306">
    <property type="entry name" value="WHD_Lhr"/>
    <property type="match status" value="1"/>
</dbReference>
<dbReference type="InterPro" id="IPR001650">
    <property type="entry name" value="Helicase_C-like"/>
</dbReference>
<dbReference type="GO" id="GO:0003677">
    <property type="term" value="F:DNA binding"/>
    <property type="evidence" value="ECO:0007669"/>
    <property type="project" value="UniProtKB-KW"/>
</dbReference>
<dbReference type="PANTHER" id="PTHR47962:SF6">
    <property type="entry name" value="LARGE HELICASE-RELATED PROTEIN"/>
    <property type="match status" value="1"/>
</dbReference>
<accession>A0A512M742</accession>
<dbReference type="RefSeq" id="WP_146849765.1">
    <property type="nucleotide sequence ID" value="NZ_BKAG01000008.1"/>
</dbReference>
<dbReference type="InterPro" id="IPR027417">
    <property type="entry name" value="P-loop_NTPase"/>
</dbReference>
<evidence type="ECO:0000313" key="13">
    <source>
        <dbReference type="EMBL" id="GEP42161.1"/>
    </source>
</evidence>
<organism evidence="13 14">
    <name type="scientific">Brevifollis gellanilyticus</name>
    <dbReference type="NCBI Taxonomy" id="748831"/>
    <lineage>
        <taxon>Bacteria</taxon>
        <taxon>Pseudomonadati</taxon>
        <taxon>Verrucomicrobiota</taxon>
        <taxon>Verrucomicrobiia</taxon>
        <taxon>Verrucomicrobiales</taxon>
        <taxon>Verrucomicrobiaceae</taxon>
    </lineage>
</organism>
<dbReference type="Pfam" id="PF08494">
    <property type="entry name" value="DEAD_assoc"/>
    <property type="match status" value="1"/>
</dbReference>
<evidence type="ECO:0000256" key="5">
    <source>
        <dbReference type="ARBA" id="ARBA00022840"/>
    </source>
</evidence>
<evidence type="ECO:0000259" key="12">
    <source>
        <dbReference type="PROSITE" id="PS51194"/>
    </source>
</evidence>
<evidence type="ECO:0000256" key="10">
    <source>
        <dbReference type="SAM" id="MobiDB-lite"/>
    </source>
</evidence>
<dbReference type="InterPro" id="IPR011545">
    <property type="entry name" value="DEAD/DEAH_box_helicase_dom"/>
</dbReference>
<reference evidence="13 14" key="1">
    <citation type="submission" date="2019-07" db="EMBL/GenBank/DDBJ databases">
        <title>Whole genome shotgun sequence of Brevifollis gellanilyticus NBRC 108608.</title>
        <authorList>
            <person name="Hosoyama A."/>
            <person name="Uohara A."/>
            <person name="Ohji S."/>
            <person name="Ichikawa N."/>
        </authorList>
    </citation>
    <scope>NUCLEOTIDE SEQUENCE [LARGE SCALE GENOMIC DNA]</scope>
    <source>
        <strain evidence="13 14">NBRC 108608</strain>
    </source>
</reference>
<evidence type="ECO:0000259" key="11">
    <source>
        <dbReference type="PROSITE" id="PS51192"/>
    </source>
</evidence>
<dbReference type="GO" id="GO:0016887">
    <property type="term" value="F:ATP hydrolysis activity"/>
    <property type="evidence" value="ECO:0007669"/>
    <property type="project" value="TreeGrafter"/>
</dbReference>
<keyword evidence="8" id="KW-0413">Isomerase</keyword>
<gene>
    <name evidence="13" type="ORF">BGE01nite_14520</name>
</gene>
<comment type="similarity">
    <text evidence="9">Belongs to the Lhr helicase family. Lhr-Core subfamily.</text>
</comment>
<evidence type="ECO:0000256" key="1">
    <source>
        <dbReference type="ARBA" id="ARBA00022741"/>
    </source>
</evidence>
<dbReference type="InterPro" id="IPR052511">
    <property type="entry name" value="ATP-dep_Helicase"/>
</dbReference>
<keyword evidence="1" id="KW-0547">Nucleotide-binding</keyword>
<sequence length="893" mass="99528">MVARRSPAKSPALPSDETAGAELHPRVRRWIKKAFGKLTQAQELTLPHILAGRSVLLSSPTGSGKTLAGFLGVLDHLQRAHEAGTLKPRIQCVYVSPLRALTYDIQKNLLPALKGIGLEDIVRVGTRTGDTTASERAALKRKPPHILLTTPESLAILLPQAGWAEALSEVRFVIVDELHALAENKRGAHLMLCLERLQRRVPEGLTRIGLSATAAPLPLLAELLVGQGRVCEIVEARMERRRRVEVLSPIRRDPYPPSGYTAHRVMQDIAGIVERSRNVIVFCNTRSGTESITLRLKNALPKLAAKIEAHHASLDRDVRLEVEDKLKNGELRAVVCSTSLELGVDIGSVDCVVMISTPKGISRALQRIGRSGHSIHTESHGILVATNVNDLMECIVCAEMTRAVRLDAVRPLERPLDVLAQHLVGMAMEGGYTREDVVETVRAAFAFRDLTEAELDRVLNYLEGGGRSLERQYRENFGKILWVDDKLAIPNKKVEREYLVNIGVIHTEGTISVILGKRRLGQVEESFVKRLKVGDIFVLAGRMVRLVETGVAEIRVEDATGKLPTVPSWNANKMPLASGLAHEVALLRTELARRMMGELEAGGMLAGALKGPEATGTVAPHLRGPEAGGTPVLLSDWLVERFEISQTNAEAILRHCRNQLRVSRIPTFDTFLVERFVDESPGADPELVHFFFHSLIGRSANDALSRIISHRLKEAVGGNTMVTIDDYGFLLTVKSFQDLELEAWKELFLPEHAERDMHAALEHSELVKWNFRGVAQTGLMVPRNRPGKERRLKELRWNAEILFRVLTEHEPDHPMLVQSYREATHTYLDLPRAVEFLQRTAGLEWHLIPVPVVTPFSFGIFASKIKEGMMMEDPEEAIERLWREFERKTGPER</sequence>
<keyword evidence="4 13" id="KW-0347">Helicase</keyword>
<feature type="domain" description="Helicase C-terminal" evidence="12">
    <location>
        <begin position="264"/>
        <end position="417"/>
    </location>
</feature>
<dbReference type="EMBL" id="BKAG01000008">
    <property type="protein sequence ID" value="GEP42161.1"/>
    <property type="molecule type" value="Genomic_DNA"/>
</dbReference>
<dbReference type="OrthoDB" id="9774462at2"/>
<dbReference type="InterPro" id="IPR045628">
    <property type="entry name" value="Lhr_WH_dom"/>
</dbReference>
<evidence type="ECO:0000256" key="3">
    <source>
        <dbReference type="ARBA" id="ARBA00022801"/>
    </source>
</evidence>
<dbReference type="SMART" id="SM00487">
    <property type="entry name" value="DEXDc"/>
    <property type="match status" value="1"/>
</dbReference>
<dbReference type="SMART" id="SM00490">
    <property type="entry name" value="HELICc"/>
    <property type="match status" value="1"/>
</dbReference>
<feature type="region of interest" description="Disordered" evidence="10">
    <location>
        <begin position="1"/>
        <end position="20"/>
    </location>
</feature>
<dbReference type="Gene3D" id="3.40.50.300">
    <property type="entry name" value="P-loop containing nucleotide triphosphate hydrolases"/>
    <property type="match status" value="2"/>
</dbReference>
<dbReference type="AlphaFoldDB" id="A0A512M742"/>
<keyword evidence="14" id="KW-1185">Reference proteome</keyword>
<dbReference type="SUPFAM" id="SSF52540">
    <property type="entry name" value="P-loop containing nucleoside triphosphate hydrolases"/>
    <property type="match status" value="1"/>
</dbReference>
<keyword evidence="3" id="KW-0378">Hydrolase</keyword>
<dbReference type="GO" id="GO:0004386">
    <property type="term" value="F:helicase activity"/>
    <property type="evidence" value="ECO:0007669"/>
    <property type="project" value="UniProtKB-KW"/>
</dbReference>
<keyword evidence="5" id="KW-0067">ATP-binding</keyword>